<keyword evidence="2" id="KW-1185">Reference proteome</keyword>
<sequence length="107" mass="12036">MTHLICLDALHEAYRGLEEARLRCREVAHALATIRETLDQALDLAYQQQSFGPLNNLFDEEEAALAIYEQAVAKVREAEGRWSAVSLALAYERERLTAGQVFSSRAN</sequence>
<dbReference type="RefSeq" id="WP_202065643.1">
    <property type="nucleotide sequence ID" value="NZ_JAEQMY010000136.1"/>
</dbReference>
<evidence type="ECO:0000313" key="1">
    <source>
        <dbReference type="EMBL" id="MBL0408013.1"/>
    </source>
</evidence>
<evidence type="ECO:0000313" key="2">
    <source>
        <dbReference type="Proteomes" id="UP000605848"/>
    </source>
</evidence>
<reference evidence="1" key="1">
    <citation type="submission" date="2021-01" db="EMBL/GenBank/DDBJ databases">
        <title>Microvirga sp.</title>
        <authorList>
            <person name="Kim M.K."/>
        </authorList>
    </citation>
    <scope>NUCLEOTIDE SEQUENCE</scope>
    <source>
        <strain evidence="1">5420S-16</strain>
    </source>
</reference>
<accession>A0A937CZB1</accession>
<dbReference type="Proteomes" id="UP000605848">
    <property type="component" value="Unassembled WGS sequence"/>
</dbReference>
<protein>
    <submittedName>
        <fullName evidence="1">Uncharacterized protein</fullName>
    </submittedName>
</protein>
<proteinExistence type="predicted"/>
<organism evidence="1 2">
    <name type="scientific">Microvirga aerilata</name>
    <dbReference type="NCBI Taxonomy" id="670292"/>
    <lineage>
        <taxon>Bacteria</taxon>
        <taxon>Pseudomonadati</taxon>
        <taxon>Pseudomonadota</taxon>
        <taxon>Alphaproteobacteria</taxon>
        <taxon>Hyphomicrobiales</taxon>
        <taxon>Methylobacteriaceae</taxon>
        <taxon>Microvirga</taxon>
    </lineage>
</organism>
<dbReference type="AlphaFoldDB" id="A0A937CZB1"/>
<dbReference type="EMBL" id="JAEQMY010000136">
    <property type="protein sequence ID" value="MBL0408013.1"/>
    <property type="molecule type" value="Genomic_DNA"/>
</dbReference>
<gene>
    <name evidence="1" type="ORF">JKG68_29375</name>
</gene>
<name>A0A937CZB1_9HYPH</name>
<comment type="caution">
    <text evidence="1">The sequence shown here is derived from an EMBL/GenBank/DDBJ whole genome shotgun (WGS) entry which is preliminary data.</text>
</comment>